<keyword evidence="3" id="KW-1185">Reference proteome</keyword>
<dbReference type="RefSeq" id="WP_187777305.1">
    <property type="nucleotide sequence ID" value="NZ_JACTUZ010000008.1"/>
</dbReference>
<evidence type="ECO:0000259" key="1">
    <source>
        <dbReference type="Pfam" id="PF01610"/>
    </source>
</evidence>
<accession>A0ABR7R382</accession>
<name>A0ABR7R382_9PROT</name>
<gene>
    <name evidence="2" type="ORF">IBL25_04190</name>
</gene>
<dbReference type="EMBL" id="JACTUZ010000008">
    <property type="protein sequence ID" value="MBC9176142.1"/>
    <property type="molecule type" value="Genomic_DNA"/>
</dbReference>
<dbReference type="Pfam" id="PF01610">
    <property type="entry name" value="DDE_Tnp_ISL3"/>
    <property type="match status" value="1"/>
</dbReference>
<feature type="domain" description="Transposase IS204/IS1001/IS1096/IS1165 DDE" evidence="1">
    <location>
        <begin position="40"/>
        <end position="112"/>
    </location>
</feature>
<dbReference type="PANTHER" id="PTHR33498:SF1">
    <property type="entry name" value="TRANSPOSASE FOR INSERTION SEQUENCE ELEMENT IS1557"/>
    <property type="match status" value="1"/>
</dbReference>
<evidence type="ECO:0000313" key="2">
    <source>
        <dbReference type="EMBL" id="MBC9176142.1"/>
    </source>
</evidence>
<proteinExistence type="predicted"/>
<reference evidence="2 3" key="1">
    <citation type="journal article" date="2009" name="Int. J. Syst. Evol. Microbiol.">
        <title>Transfer of Teichococcus ludipueritiae and Muricoccus roseus to the genus Roseomonas, as Roseomonas ludipueritiae comb. nov. and Roseomonas rosea comb. nov., respectively, and emended description of the genus Roseomonas.</title>
        <authorList>
            <person name="Sanchez-Porro C."/>
            <person name="Gallego V."/>
            <person name="Busse H.J."/>
            <person name="Kampfer P."/>
            <person name="Ventosa A."/>
        </authorList>
    </citation>
    <scope>NUCLEOTIDE SEQUENCE [LARGE SCALE GENOMIC DNA]</scope>
    <source>
        <strain evidence="2 3">DSM 14915</strain>
    </source>
</reference>
<dbReference type="InterPro" id="IPR002560">
    <property type="entry name" value="Transposase_DDE"/>
</dbReference>
<evidence type="ECO:0000313" key="3">
    <source>
        <dbReference type="Proteomes" id="UP000603940"/>
    </source>
</evidence>
<dbReference type="PANTHER" id="PTHR33498">
    <property type="entry name" value="TRANSPOSASE FOR INSERTION SEQUENCE ELEMENT IS1557"/>
    <property type="match status" value="1"/>
</dbReference>
<sequence length="116" mass="12690">MAGGELLSDTDRIFAARLLEVPALQATVAAAKRLARLLRRKADDRLEEALDEAAASPLASFVAELRKDIAAVRAALELPWTTSPVEGQINRLKMIKRTMYGRAGFELLRARVLCAS</sequence>
<organism evidence="2 3">
    <name type="scientific">Pseudoroseomonas ludipueritiae</name>
    <dbReference type="NCBI Taxonomy" id="198093"/>
    <lineage>
        <taxon>Bacteria</taxon>
        <taxon>Pseudomonadati</taxon>
        <taxon>Pseudomonadota</taxon>
        <taxon>Alphaproteobacteria</taxon>
        <taxon>Acetobacterales</taxon>
        <taxon>Acetobacteraceae</taxon>
        <taxon>Pseudoroseomonas</taxon>
    </lineage>
</organism>
<protein>
    <submittedName>
        <fullName evidence="2">Transposase</fullName>
    </submittedName>
</protein>
<dbReference type="Proteomes" id="UP000603940">
    <property type="component" value="Unassembled WGS sequence"/>
</dbReference>
<dbReference type="InterPro" id="IPR047951">
    <property type="entry name" value="Transpos_ISL3"/>
</dbReference>
<comment type="caution">
    <text evidence="2">The sequence shown here is derived from an EMBL/GenBank/DDBJ whole genome shotgun (WGS) entry which is preliminary data.</text>
</comment>